<organism evidence="1">
    <name type="scientific">marine sediment metagenome</name>
    <dbReference type="NCBI Taxonomy" id="412755"/>
    <lineage>
        <taxon>unclassified sequences</taxon>
        <taxon>metagenomes</taxon>
        <taxon>ecological metagenomes</taxon>
    </lineage>
</organism>
<dbReference type="InterPro" id="IPR050378">
    <property type="entry name" value="Metallo-dep_Hydrolases_sf"/>
</dbReference>
<dbReference type="PANTHER" id="PTHR11647:SF1">
    <property type="entry name" value="COLLAPSIN RESPONSE MEDIATOR PROTEIN"/>
    <property type="match status" value="1"/>
</dbReference>
<dbReference type="GO" id="GO:0016810">
    <property type="term" value="F:hydrolase activity, acting on carbon-nitrogen (but not peptide) bonds"/>
    <property type="evidence" value="ECO:0007669"/>
    <property type="project" value="InterPro"/>
</dbReference>
<proteinExistence type="predicted"/>
<dbReference type="PANTHER" id="PTHR11647">
    <property type="entry name" value="HYDRANTOINASE/DIHYDROPYRIMIDINASE FAMILY MEMBER"/>
    <property type="match status" value="1"/>
</dbReference>
<dbReference type="Gene3D" id="2.30.40.10">
    <property type="entry name" value="Urease, subunit C, domain 1"/>
    <property type="match status" value="1"/>
</dbReference>
<evidence type="ECO:0000313" key="1">
    <source>
        <dbReference type="EMBL" id="GAI12813.1"/>
    </source>
</evidence>
<sequence>MDKVRKKNEKAQKRETKTANRLAHLISFQFLAVLLTFCIVSSVAADEQVTAIQGGDLYTITSGIIKNGTILIKDGKIWRIGQNIEIPKNAKVIDAKGKVVMPGLIAANSKSC</sequence>
<dbReference type="EMBL" id="BARV01010480">
    <property type="protein sequence ID" value="GAI12813.1"/>
    <property type="molecule type" value="Genomic_DNA"/>
</dbReference>
<name>X1L1G7_9ZZZZ</name>
<reference evidence="1" key="1">
    <citation type="journal article" date="2014" name="Front. Microbiol.">
        <title>High frequency of phylogenetically diverse reductive dehalogenase-homologous genes in deep subseafloor sedimentary metagenomes.</title>
        <authorList>
            <person name="Kawai M."/>
            <person name="Futagami T."/>
            <person name="Toyoda A."/>
            <person name="Takaki Y."/>
            <person name="Nishi S."/>
            <person name="Hori S."/>
            <person name="Arai W."/>
            <person name="Tsubouchi T."/>
            <person name="Morono Y."/>
            <person name="Uchiyama I."/>
            <person name="Ito T."/>
            <person name="Fujiyama A."/>
            <person name="Inagaki F."/>
            <person name="Takami H."/>
        </authorList>
    </citation>
    <scope>NUCLEOTIDE SEQUENCE</scope>
    <source>
        <strain evidence="1">Expedition CK06-06</strain>
    </source>
</reference>
<accession>X1L1G7</accession>
<dbReference type="SUPFAM" id="SSF51338">
    <property type="entry name" value="Composite domain of metallo-dependent hydrolases"/>
    <property type="match status" value="1"/>
</dbReference>
<gene>
    <name evidence="1" type="ORF">S06H3_20265</name>
</gene>
<evidence type="ECO:0008006" key="2">
    <source>
        <dbReference type="Google" id="ProtNLM"/>
    </source>
</evidence>
<comment type="caution">
    <text evidence="1">The sequence shown here is derived from an EMBL/GenBank/DDBJ whole genome shotgun (WGS) entry which is preliminary data.</text>
</comment>
<dbReference type="InterPro" id="IPR011059">
    <property type="entry name" value="Metal-dep_hydrolase_composite"/>
</dbReference>
<protein>
    <recommendedName>
        <fullName evidence="2">Amidohydrolase-related domain-containing protein</fullName>
    </recommendedName>
</protein>
<dbReference type="AlphaFoldDB" id="X1L1G7"/>